<evidence type="ECO:0000256" key="1">
    <source>
        <dbReference type="ARBA" id="ARBA00004651"/>
    </source>
</evidence>
<dbReference type="InterPro" id="IPR051258">
    <property type="entry name" value="Diverse_Substrate_Transporter"/>
</dbReference>
<proteinExistence type="predicted"/>
<feature type="domain" description="EamA" evidence="7">
    <location>
        <begin position="3"/>
        <end position="130"/>
    </location>
</feature>
<organism evidence="8 9">
    <name type="scientific">Neisseria subflava NJ9703</name>
    <dbReference type="NCBI Taxonomy" id="546268"/>
    <lineage>
        <taxon>Bacteria</taxon>
        <taxon>Pseudomonadati</taxon>
        <taxon>Pseudomonadota</taxon>
        <taxon>Betaproteobacteria</taxon>
        <taxon>Neisseriales</taxon>
        <taxon>Neisseriaceae</taxon>
        <taxon>Neisseria</taxon>
    </lineage>
</organism>
<accession>A0A9W5ISI2</accession>
<keyword evidence="2" id="KW-1003">Cell membrane</keyword>
<dbReference type="AlphaFoldDB" id="A0A9W5ISI2"/>
<sequence length="291" mass="31445">MFYQILALLIWGSSFIAAKYSYEMIDPALMVEARLLIAALMVLPSCRRHLGRIPRSEWKPLLWISFVNYVVVLMLQFIGLKYTSAASAITMVGLEPLLVVFVGHFFFSDKAKIYHWICGAVAFAGVGMMVMGGAEEGGTIDWFGCLLILLAGLGFAGVIRPSQQMIARIGAPAFTVASMAVAAVLCLPFSLVLADSYQINWSWGGTLSILYMGIGCSWLAYLLWNKGMNKVPANVSGLLISLEPVIGVIMAVLILGEHLSAMSAMGITVVIASTFVAGMLARIGNKHKKAV</sequence>
<gene>
    <name evidence="8" type="ORF">NEISUBOT_03007</name>
</gene>
<keyword evidence="5 6" id="KW-0472">Membrane</keyword>
<feature type="transmembrane region" description="Helical" evidence="6">
    <location>
        <begin position="58"/>
        <end position="79"/>
    </location>
</feature>
<evidence type="ECO:0000256" key="2">
    <source>
        <dbReference type="ARBA" id="ARBA00022475"/>
    </source>
</evidence>
<evidence type="ECO:0000313" key="9">
    <source>
        <dbReference type="Proteomes" id="UP000004621"/>
    </source>
</evidence>
<dbReference type="InterPro" id="IPR000620">
    <property type="entry name" value="EamA_dom"/>
</dbReference>
<dbReference type="Pfam" id="PF00892">
    <property type="entry name" value="EamA"/>
    <property type="match status" value="2"/>
</dbReference>
<dbReference type="SUPFAM" id="SSF103481">
    <property type="entry name" value="Multidrug resistance efflux transporter EmrE"/>
    <property type="match status" value="2"/>
</dbReference>
<dbReference type="Gene3D" id="1.10.3730.20">
    <property type="match status" value="1"/>
</dbReference>
<keyword evidence="3 6" id="KW-0812">Transmembrane</keyword>
<comment type="subcellular location">
    <subcellularLocation>
        <location evidence="1">Cell membrane</location>
        <topology evidence="1">Multi-pass membrane protein</topology>
    </subcellularLocation>
</comment>
<feature type="transmembrane region" description="Helical" evidence="6">
    <location>
        <begin position="171"/>
        <end position="191"/>
    </location>
</feature>
<name>A0A9W5ISI2_NEISU</name>
<evidence type="ECO:0000256" key="3">
    <source>
        <dbReference type="ARBA" id="ARBA00022692"/>
    </source>
</evidence>
<reference evidence="8 9" key="1">
    <citation type="submission" date="2010-01" db="EMBL/GenBank/DDBJ databases">
        <authorList>
            <person name="Weinstock G."/>
            <person name="Sodergren E."/>
            <person name="Clifton S."/>
            <person name="Fulton L."/>
            <person name="Fulton B."/>
            <person name="Courtney L."/>
            <person name="Fronick C."/>
            <person name="Harrison M."/>
            <person name="Strong C."/>
            <person name="Farmer C."/>
            <person name="Delahaunty K."/>
            <person name="Markovic C."/>
            <person name="Hall O."/>
            <person name="Minx P."/>
            <person name="Tomlinson C."/>
            <person name="Mitreva M."/>
            <person name="Nelson J."/>
            <person name="Hou S."/>
            <person name="Wollam A."/>
            <person name="Pepin K.H."/>
            <person name="Johnson M."/>
            <person name="Bhonagiri V."/>
            <person name="Nash W.E."/>
            <person name="Warren W."/>
            <person name="Chinwalla A."/>
            <person name="Mardis E.R."/>
            <person name="Wilson R.K."/>
        </authorList>
    </citation>
    <scope>NUCLEOTIDE SEQUENCE [LARGE SCALE GENOMIC DNA]</scope>
    <source>
        <strain evidence="8 9">NJ9703</strain>
    </source>
</reference>
<feature type="transmembrane region" description="Helical" evidence="6">
    <location>
        <begin position="236"/>
        <end position="255"/>
    </location>
</feature>
<feature type="transmembrane region" description="Helical" evidence="6">
    <location>
        <begin position="85"/>
        <end position="107"/>
    </location>
</feature>
<feature type="transmembrane region" description="Helical" evidence="6">
    <location>
        <begin position="140"/>
        <end position="159"/>
    </location>
</feature>
<comment type="caution">
    <text evidence="8">The sequence shown here is derived from an EMBL/GenBank/DDBJ whole genome shotgun (WGS) entry which is preliminary data.</text>
</comment>
<dbReference type="PANTHER" id="PTHR42920">
    <property type="entry name" value="OS03G0707200 PROTEIN-RELATED"/>
    <property type="match status" value="1"/>
</dbReference>
<evidence type="ECO:0000259" key="7">
    <source>
        <dbReference type="Pfam" id="PF00892"/>
    </source>
</evidence>
<dbReference type="Proteomes" id="UP000004621">
    <property type="component" value="Unassembled WGS sequence"/>
</dbReference>
<keyword evidence="4 6" id="KW-1133">Transmembrane helix</keyword>
<evidence type="ECO:0000256" key="4">
    <source>
        <dbReference type="ARBA" id="ARBA00022989"/>
    </source>
</evidence>
<feature type="transmembrane region" description="Helical" evidence="6">
    <location>
        <begin position="203"/>
        <end position="224"/>
    </location>
</feature>
<evidence type="ECO:0000313" key="8">
    <source>
        <dbReference type="EMBL" id="EFC53012.1"/>
    </source>
</evidence>
<dbReference type="GO" id="GO:0005886">
    <property type="term" value="C:plasma membrane"/>
    <property type="evidence" value="ECO:0007669"/>
    <property type="project" value="UniProtKB-SubCell"/>
</dbReference>
<dbReference type="PANTHER" id="PTHR42920:SF24">
    <property type="entry name" value="AROMATIC AMINO ACID EXPORTER YDDG"/>
    <property type="match status" value="1"/>
</dbReference>
<feature type="transmembrane region" description="Helical" evidence="6">
    <location>
        <begin position="261"/>
        <end position="281"/>
    </location>
</feature>
<dbReference type="InterPro" id="IPR037185">
    <property type="entry name" value="EmrE-like"/>
</dbReference>
<protein>
    <submittedName>
        <fullName evidence="8">Membrane protein</fullName>
    </submittedName>
</protein>
<feature type="domain" description="EamA" evidence="7">
    <location>
        <begin position="143"/>
        <end position="277"/>
    </location>
</feature>
<dbReference type="RefSeq" id="WP_004518784.1">
    <property type="nucleotide sequence ID" value="NZ_ACEO02000001.1"/>
</dbReference>
<dbReference type="EMBL" id="ACEO02000001">
    <property type="protein sequence ID" value="EFC53012.1"/>
    <property type="molecule type" value="Genomic_DNA"/>
</dbReference>
<evidence type="ECO:0000256" key="6">
    <source>
        <dbReference type="SAM" id="Phobius"/>
    </source>
</evidence>
<evidence type="ECO:0000256" key="5">
    <source>
        <dbReference type="ARBA" id="ARBA00023136"/>
    </source>
</evidence>
<feature type="transmembrane region" description="Helical" evidence="6">
    <location>
        <begin position="114"/>
        <end position="134"/>
    </location>
</feature>